<proteinExistence type="predicted"/>
<gene>
    <name evidence="5" type="ORF">HGP29_10050</name>
</gene>
<name>A0A7X8XVS5_9BACT</name>
<keyword evidence="3" id="KW-0460">Magnesium</keyword>
<comment type="cofactor">
    <cofactor evidence="1">
        <name>Mg(2+)</name>
        <dbReference type="ChEBI" id="CHEBI:18420"/>
    </cofactor>
</comment>
<feature type="domain" description="Mandelate racemase/muconate lactonizing enzyme C-terminal" evidence="4">
    <location>
        <begin position="145"/>
        <end position="241"/>
    </location>
</feature>
<dbReference type="PANTHER" id="PTHR13794">
    <property type="entry name" value="ENOLASE SUPERFAMILY, MANDELATE RACEMASE"/>
    <property type="match status" value="1"/>
</dbReference>
<evidence type="ECO:0000256" key="1">
    <source>
        <dbReference type="ARBA" id="ARBA00001946"/>
    </source>
</evidence>
<sequence length="386" mass="43951">MKIIDIQPYVLSQELENPFYFSQWHYASRKICLVKIILEDGTYGWGEGYGPADMIKTGIEFFKPFILGENVLENEKLWQIMYLRSLDFGRSGIFNAAISAIDVGMWDAKGKLLNQPVSVLLGGVKNPVIHPYATGFYFTDSPTLEEDLAKEAKLYRELGFKAAKMKVGLGLEKDVYYVNLLNQHLGDDVKLMIDSNHAYNYREALELSKRLEHLNIGWFEEPVHPEDYQGYKKLRENTTIPIAGGECEYLRHGFKRLFENECVDIAQPDICATGGLTEAKRIATLASTYHKDIVPHSWGTWIAISAAVHFVSNLDQNPGRMFRDAPMIELDRTENPLRDDVTTHHIKVENGEIRIPTQPGLGVDVNQEFLEKYSIEKDASTEPLWS</sequence>
<dbReference type="SUPFAM" id="SSF54826">
    <property type="entry name" value="Enolase N-terminal domain-like"/>
    <property type="match status" value="1"/>
</dbReference>
<dbReference type="GO" id="GO:0016052">
    <property type="term" value="P:carbohydrate catabolic process"/>
    <property type="evidence" value="ECO:0007669"/>
    <property type="project" value="TreeGrafter"/>
</dbReference>
<dbReference type="GO" id="GO:0016836">
    <property type="term" value="F:hydro-lyase activity"/>
    <property type="evidence" value="ECO:0007669"/>
    <property type="project" value="TreeGrafter"/>
</dbReference>
<dbReference type="EMBL" id="JABAIL010000003">
    <property type="protein sequence ID" value="NLR91549.1"/>
    <property type="molecule type" value="Genomic_DNA"/>
</dbReference>
<dbReference type="InterPro" id="IPR013341">
    <property type="entry name" value="Mandelate_racemase_N_dom"/>
</dbReference>
<evidence type="ECO:0000313" key="6">
    <source>
        <dbReference type="Proteomes" id="UP000585050"/>
    </source>
</evidence>
<dbReference type="PANTHER" id="PTHR13794:SF58">
    <property type="entry name" value="MITOCHONDRIAL ENOLASE SUPERFAMILY MEMBER 1"/>
    <property type="match status" value="1"/>
</dbReference>
<dbReference type="SUPFAM" id="SSF51604">
    <property type="entry name" value="Enolase C-terminal domain-like"/>
    <property type="match status" value="1"/>
</dbReference>
<keyword evidence="2" id="KW-0479">Metal-binding</keyword>
<dbReference type="SFLD" id="SFLDS00001">
    <property type="entry name" value="Enolase"/>
    <property type="match status" value="1"/>
</dbReference>
<dbReference type="Gene3D" id="3.30.390.10">
    <property type="entry name" value="Enolase-like, N-terminal domain"/>
    <property type="match status" value="1"/>
</dbReference>
<comment type="caution">
    <text evidence="5">The sequence shown here is derived from an EMBL/GenBank/DDBJ whole genome shotgun (WGS) entry which is preliminary data.</text>
</comment>
<dbReference type="CDD" id="cd03316">
    <property type="entry name" value="MR_like"/>
    <property type="match status" value="1"/>
</dbReference>
<dbReference type="InterPro" id="IPR029017">
    <property type="entry name" value="Enolase-like_N"/>
</dbReference>
<dbReference type="RefSeq" id="WP_168882268.1">
    <property type="nucleotide sequence ID" value="NZ_JABAIL010000003.1"/>
</dbReference>
<dbReference type="GO" id="GO:0000287">
    <property type="term" value="F:magnesium ion binding"/>
    <property type="evidence" value="ECO:0007669"/>
    <property type="project" value="TreeGrafter"/>
</dbReference>
<reference evidence="5 6" key="1">
    <citation type="submission" date="2020-04" db="EMBL/GenBank/DDBJ databases">
        <title>Flammeovirga sp. SR4, a novel species isolated from seawater.</title>
        <authorList>
            <person name="Wang X."/>
        </authorList>
    </citation>
    <scope>NUCLEOTIDE SEQUENCE [LARGE SCALE GENOMIC DNA]</scope>
    <source>
        <strain evidence="5 6">SR4</strain>
    </source>
</reference>
<dbReference type="Pfam" id="PF02746">
    <property type="entry name" value="MR_MLE_N"/>
    <property type="match status" value="1"/>
</dbReference>
<dbReference type="SMART" id="SM00922">
    <property type="entry name" value="MR_MLE"/>
    <property type="match status" value="1"/>
</dbReference>
<dbReference type="SFLD" id="SFLDG00179">
    <property type="entry name" value="mandelate_racemase"/>
    <property type="match status" value="1"/>
</dbReference>
<evidence type="ECO:0000313" key="5">
    <source>
        <dbReference type="EMBL" id="NLR91549.1"/>
    </source>
</evidence>
<dbReference type="AlphaFoldDB" id="A0A7X8XVS5"/>
<evidence type="ECO:0000256" key="3">
    <source>
        <dbReference type="ARBA" id="ARBA00022842"/>
    </source>
</evidence>
<dbReference type="InterPro" id="IPR036849">
    <property type="entry name" value="Enolase-like_C_sf"/>
</dbReference>
<dbReference type="InterPro" id="IPR013342">
    <property type="entry name" value="Mandelate_racemase_C"/>
</dbReference>
<dbReference type="InterPro" id="IPR029065">
    <property type="entry name" value="Enolase_C-like"/>
</dbReference>
<protein>
    <submittedName>
        <fullName evidence="5">Mandelate racemase/muconate lactonizing enzyme family protein</fullName>
    </submittedName>
</protein>
<accession>A0A7X8XVS5</accession>
<evidence type="ECO:0000259" key="4">
    <source>
        <dbReference type="SMART" id="SM00922"/>
    </source>
</evidence>
<evidence type="ECO:0000256" key="2">
    <source>
        <dbReference type="ARBA" id="ARBA00022723"/>
    </source>
</evidence>
<dbReference type="GO" id="GO:0016854">
    <property type="term" value="F:racemase and epimerase activity"/>
    <property type="evidence" value="ECO:0007669"/>
    <property type="project" value="UniProtKB-ARBA"/>
</dbReference>
<organism evidence="5 6">
    <name type="scientific">Flammeovirga agarivorans</name>
    <dbReference type="NCBI Taxonomy" id="2726742"/>
    <lineage>
        <taxon>Bacteria</taxon>
        <taxon>Pseudomonadati</taxon>
        <taxon>Bacteroidota</taxon>
        <taxon>Cytophagia</taxon>
        <taxon>Cytophagales</taxon>
        <taxon>Flammeovirgaceae</taxon>
        <taxon>Flammeovirga</taxon>
    </lineage>
</organism>
<dbReference type="InterPro" id="IPR046945">
    <property type="entry name" value="RHMD-like"/>
</dbReference>
<dbReference type="Gene3D" id="3.20.20.120">
    <property type="entry name" value="Enolase-like C-terminal domain"/>
    <property type="match status" value="1"/>
</dbReference>
<dbReference type="Pfam" id="PF13378">
    <property type="entry name" value="MR_MLE_C"/>
    <property type="match status" value="1"/>
</dbReference>
<dbReference type="Proteomes" id="UP000585050">
    <property type="component" value="Unassembled WGS sequence"/>
</dbReference>
<keyword evidence="6" id="KW-1185">Reference proteome</keyword>